<name>A0A1H9IEX7_9GAMM</name>
<dbReference type="InterPro" id="IPR009081">
    <property type="entry name" value="PP-bd_ACP"/>
</dbReference>
<evidence type="ECO:0000313" key="10">
    <source>
        <dbReference type="Proteomes" id="UP000199005"/>
    </source>
</evidence>
<keyword evidence="1" id="KW-0596">Phosphopantetheine</keyword>
<evidence type="ECO:0000313" key="9">
    <source>
        <dbReference type="Proteomes" id="UP000198861"/>
    </source>
</evidence>
<dbReference type="EMBL" id="FOFJ01000017">
    <property type="protein sequence ID" value="SEQ72935.1"/>
    <property type="molecule type" value="Genomic_DNA"/>
</dbReference>
<dbReference type="EMBL" id="FOKJ01000045">
    <property type="protein sequence ID" value="SFB42486.1"/>
    <property type="molecule type" value="Genomic_DNA"/>
</dbReference>
<reference evidence="10 11" key="1">
    <citation type="submission" date="2016-10" db="EMBL/GenBank/DDBJ databases">
        <authorList>
            <person name="de Groot N.N."/>
        </authorList>
    </citation>
    <scope>NUCLEOTIDE SEQUENCE [LARGE SCALE GENOMIC DNA]</scope>
    <source>
        <strain evidence="4 10">DSM 1041</strain>
        <strain evidence="5 11">DSM 373</strain>
        <strain evidence="6 12">DSM 378</strain>
        <strain evidence="8 13">DSM 381</strain>
    </source>
</reference>
<evidence type="ECO:0000313" key="13">
    <source>
        <dbReference type="Proteomes" id="UP000199579"/>
    </source>
</evidence>
<dbReference type="Proteomes" id="UP000199579">
    <property type="component" value="Unassembled WGS sequence"/>
</dbReference>
<evidence type="ECO:0000313" key="12">
    <source>
        <dbReference type="Proteomes" id="UP000199267"/>
    </source>
</evidence>
<dbReference type="InterPro" id="IPR006162">
    <property type="entry name" value="Ppantetheine_attach_site"/>
</dbReference>
<evidence type="ECO:0000313" key="11">
    <source>
        <dbReference type="Proteomes" id="UP000199250"/>
    </source>
</evidence>
<dbReference type="Proteomes" id="UP000199005">
    <property type="component" value="Unassembled WGS sequence"/>
</dbReference>
<organism evidence="6 12">
    <name type="scientific">Azotobacter beijerinckii</name>
    <dbReference type="NCBI Taxonomy" id="170623"/>
    <lineage>
        <taxon>Bacteria</taxon>
        <taxon>Pseudomonadati</taxon>
        <taxon>Pseudomonadota</taxon>
        <taxon>Gammaproteobacteria</taxon>
        <taxon>Pseudomonadales</taxon>
        <taxon>Pseudomonadaceae</taxon>
        <taxon>Azotobacter</taxon>
    </lineage>
</organism>
<evidence type="ECO:0000256" key="1">
    <source>
        <dbReference type="ARBA" id="ARBA00022450"/>
    </source>
</evidence>
<dbReference type="Gene3D" id="1.10.1200.10">
    <property type="entry name" value="ACP-like"/>
    <property type="match status" value="1"/>
</dbReference>
<protein>
    <submittedName>
        <fullName evidence="6">Acyl carrier protein</fullName>
    </submittedName>
</protein>
<dbReference type="PROSITE" id="PS50075">
    <property type="entry name" value="CARRIER"/>
    <property type="match status" value="1"/>
</dbReference>
<proteinExistence type="predicted"/>
<dbReference type="EMBL" id="FOSX01000067">
    <property type="protein sequence ID" value="SFL17336.1"/>
    <property type="molecule type" value="Genomic_DNA"/>
</dbReference>
<evidence type="ECO:0000313" key="8">
    <source>
        <dbReference type="EMBL" id="SFL17336.1"/>
    </source>
</evidence>
<gene>
    <name evidence="7" type="ORF">SAMN04244571_02734</name>
    <name evidence="5" type="ORF">SAMN04244572_03292</name>
    <name evidence="6" type="ORF">SAMN04244573_02133</name>
    <name evidence="8" type="ORF">SAMN04244574_03397</name>
    <name evidence="4" type="ORF">SAMN04244579_00684</name>
</gene>
<evidence type="ECO:0000313" key="6">
    <source>
        <dbReference type="EMBL" id="SEQ72935.1"/>
    </source>
</evidence>
<evidence type="ECO:0000256" key="2">
    <source>
        <dbReference type="ARBA" id="ARBA00022553"/>
    </source>
</evidence>
<evidence type="ECO:0000313" key="5">
    <source>
        <dbReference type="EMBL" id="SEJ25311.1"/>
    </source>
</evidence>
<dbReference type="EMBL" id="FNYQ01000066">
    <property type="protein sequence ID" value="SEJ25311.1"/>
    <property type="molecule type" value="Genomic_DNA"/>
</dbReference>
<dbReference type="OrthoDB" id="287644at2"/>
<dbReference type="InterPro" id="IPR036736">
    <property type="entry name" value="ACP-like_sf"/>
</dbReference>
<dbReference type="PROSITE" id="PS00012">
    <property type="entry name" value="PHOSPHOPANTETHEINE"/>
    <property type="match status" value="1"/>
</dbReference>
<dbReference type="Pfam" id="PF00550">
    <property type="entry name" value="PP-binding"/>
    <property type="match status" value="1"/>
</dbReference>
<dbReference type="RefSeq" id="WP_090621825.1">
    <property type="nucleotide sequence ID" value="NZ_FNYO01000006.1"/>
</dbReference>
<dbReference type="Proteomes" id="UP000198861">
    <property type="component" value="Unassembled WGS sequence"/>
</dbReference>
<evidence type="ECO:0000313" key="7">
    <source>
        <dbReference type="EMBL" id="SFB42486.1"/>
    </source>
</evidence>
<evidence type="ECO:0000259" key="3">
    <source>
        <dbReference type="PROSITE" id="PS50075"/>
    </source>
</evidence>
<dbReference type="AlphaFoldDB" id="A0A1H9IEX7"/>
<keyword evidence="2" id="KW-0597">Phosphoprotein</keyword>
<feature type="domain" description="Carrier" evidence="3">
    <location>
        <begin position="1"/>
        <end position="79"/>
    </location>
</feature>
<reference evidence="7 9" key="2">
    <citation type="submission" date="2016-10" db="EMBL/GenBank/DDBJ databases">
        <authorList>
            <person name="Varghese N."/>
            <person name="Submissions S."/>
        </authorList>
    </citation>
    <scope>NUCLEOTIDE SEQUENCE [LARGE SCALE GENOMIC DNA]</scope>
    <source>
        <strain evidence="7 9">DSM 282</strain>
    </source>
</reference>
<dbReference type="Proteomes" id="UP000199250">
    <property type="component" value="Unassembled WGS sequence"/>
</dbReference>
<dbReference type="SUPFAM" id="SSF47336">
    <property type="entry name" value="ACP-like"/>
    <property type="match status" value="1"/>
</dbReference>
<accession>A0A1H9IEX7</accession>
<dbReference type="EMBL" id="FNYO01000006">
    <property type="protein sequence ID" value="SEI47333.1"/>
    <property type="molecule type" value="Genomic_DNA"/>
</dbReference>
<keyword evidence="9" id="KW-1185">Reference proteome</keyword>
<dbReference type="Proteomes" id="UP000199267">
    <property type="component" value="Unassembled WGS sequence"/>
</dbReference>
<dbReference type="STRING" id="170623.SAMN04244579_00684"/>
<sequence>MISQEKILERLFFYLNRLAPPGASIHPDIDLIQELGLDSVKVMDLVMELEDEFDLSIPLNILTDVHTPTQLAQAVFSLMEHADGVVR</sequence>
<evidence type="ECO:0000313" key="4">
    <source>
        <dbReference type="EMBL" id="SEI47333.1"/>
    </source>
</evidence>